<dbReference type="InParanoid" id="A0A401GYI0"/>
<proteinExistence type="predicted"/>
<reference evidence="2 3" key="1">
    <citation type="journal article" date="2018" name="Sci. Rep.">
        <title>Genome sequence of the cauliflower mushroom Sparassis crispa (Hanabiratake) and its association with beneficial usage.</title>
        <authorList>
            <person name="Kiyama R."/>
            <person name="Furutani Y."/>
            <person name="Kawaguchi K."/>
            <person name="Nakanishi T."/>
        </authorList>
    </citation>
    <scope>NUCLEOTIDE SEQUENCE [LARGE SCALE GENOMIC DNA]</scope>
</reference>
<comment type="caution">
    <text evidence="2">The sequence shown here is derived from an EMBL/GenBank/DDBJ whole genome shotgun (WGS) entry which is preliminary data.</text>
</comment>
<gene>
    <name evidence="2" type="ORF">SCP_1002810</name>
</gene>
<dbReference type="EMBL" id="BFAD01000010">
    <property type="protein sequence ID" value="GBE87034.1"/>
    <property type="molecule type" value="Genomic_DNA"/>
</dbReference>
<dbReference type="GeneID" id="38783951"/>
<dbReference type="Proteomes" id="UP000287166">
    <property type="component" value="Unassembled WGS sequence"/>
</dbReference>
<dbReference type="RefSeq" id="XP_027617947.1">
    <property type="nucleotide sequence ID" value="XM_027762146.1"/>
</dbReference>
<protein>
    <submittedName>
        <fullName evidence="2">Uncharacterized protein</fullName>
    </submittedName>
</protein>
<evidence type="ECO:0000256" key="1">
    <source>
        <dbReference type="SAM" id="MobiDB-lite"/>
    </source>
</evidence>
<keyword evidence="3" id="KW-1185">Reference proteome</keyword>
<evidence type="ECO:0000313" key="2">
    <source>
        <dbReference type="EMBL" id="GBE87034.1"/>
    </source>
</evidence>
<accession>A0A401GYI0</accession>
<name>A0A401GYI0_9APHY</name>
<organism evidence="2 3">
    <name type="scientific">Sparassis crispa</name>
    <dbReference type="NCBI Taxonomy" id="139825"/>
    <lineage>
        <taxon>Eukaryota</taxon>
        <taxon>Fungi</taxon>
        <taxon>Dikarya</taxon>
        <taxon>Basidiomycota</taxon>
        <taxon>Agaricomycotina</taxon>
        <taxon>Agaricomycetes</taxon>
        <taxon>Polyporales</taxon>
        <taxon>Sparassidaceae</taxon>
        <taxon>Sparassis</taxon>
    </lineage>
</organism>
<sequence>MYSNSNIGPNTDQYHFLEGNPVETLYILTGVCSWQRGGACFRPRRGQCRGHQGPHRSSSAPRLRTASRKRPVEVSRLFRLLTAVARAETQRSVDKLSL</sequence>
<feature type="region of interest" description="Disordered" evidence="1">
    <location>
        <begin position="45"/>
        <end position="68"/>
    </location>
</feature>
<dbReference type="AlphaFoldDB" id="A0A401GYI0"/>
<evidence type="ECO:0000313" key="3">
    <source>
        <dbReference type="Proteomes" id="UP000287166"/>
    </source>
</evidence>
<feature type="compositionally biased region" description="Basic residues" evidence="1">
    <location>
        <begin position="45"/>
        <end position="54"/>
    </location>
</feature>